<evidence type="ECO:0000256" key="4">
    <source>
        <dbReference type="ARBA" id="ARBA00023136"/>
    </source>
</evidence>
<dbReference type="RefSeq" id="WP_076671680.1">
    <property type="nucleotide sequence ID" value="NZ_FTPP01000004.1"/>
</dbReference>
<dbReference type="Proteomes" id="UP000187181">
    <property type="component" value="Unassembled WGS sequence"/>
</dbReference>
<protein>
    <submittedName>
        <fullName evidence="8">Starch-binding associating with outer membrane</fullName>
    </submittedName>
</protein>
<dbReference type="PROSITE" id="PS51257">
    <property type="entry name" value="PROKAR_LIPOPROTEIN"/>
    <property type="match status" value="1"/>
</dbReference>
<evidence type="ECO:0000256" key="3">
    <source>
        <dbReference type="ARBA" id="ARBA00022729"/>
    </source>
</evidence>
<evidence type="ECO:0000259" key="7">
    <source>
        <dbReference type="Pfam" id="PF14322"/>
    </source>
</evidence>
<sequence length="565" mass="63859">MKKIFYSILIPVLLLGTASCESFLDEENKSGLTSEAYYKTAEGAESLVNSLYTPMRFWYGKENGIALTETGTDIFTRGNGMENPPVALYNSDLSGANAPINFYWTRFYSAVNACNAAVKRIPESALAENLKTTRLAEARFLRAFYLWHIVETWGGVHLTTEESIGLVTTANRTPVEAFYNQIFEDLQFAADNLAPTSSQYGRVTKPAAEAFMARMHLYRKNYPEAARLAKKVISDYSFSLVPNYANLWSISNVKNSEIVWHVNFTADLILNREFDGPTASTSDDILLRDGGNNAHLFFLMTYDQVAGMQRDMRYGRPFARFMPTAHLLDLFDETKDARFNATFETVWYANKPGTYKKTLSNGSEVNVTFAAGDTAIFASKNVISNARKDAKKYTIIDRSRTYNVNAGDAPVVRDRYMSLKKFLEPNRLTISQQQGQRDAFVIRLAELYLIAAEAEMMQGNTGEAVNYINTVRRRAALPGKQAEMEVTADQLNIDFILDERAREFAGEQQRWFDLKRTDKLIERVKKFNPDAAPNIQPFHVLRPIPQAQLDAVSNPGEFEQNEGYN</sequence>
<evidence type="ECO:0000313" key="8">
    <source>
        <dbReference type="EMBL" id="SIT94443.1"/>
    </source>
</evidence>
<dbReference type="GO" id="GO:0009279">
    <property type="term" value="C:cell outer membrane"/>
    <property type="evidence" value="ECO:0007669"/>
    <property type="project" value="UniProtKB-SubCell"/>
</dbReference>
<dbReference type="OrthoDB" id="9792139at2"/>
<keyword evidence="4" id="KW-0472">Membrane</keyword>
<dbReference type="STRING" id="1317125.SAMN05444128_3573"/>
<proteinExistence type="inferred from homology"/>
<feature type="domain" description="RagB/SusD" evidence="6">
    <location>
        <begin position="313"/>
        <end position="564"/>
    </location>
</feature>
<dbReference type="SUPFAM" id="SSF48452">
    <property type="entry name" value="TPR-like"/>
    <property type="match status" value="1"/>
</dbReference>
<organism evidence="8 9">
    <name type="scientific">Pontibacter indicus</name>
    <dbReference type="NCBI Taxonomy" id="1317125"/>
    <lineage>
        <taxon>Bacteria</taxon>
        <taxon>Pseudomonadati</taxon>
        <taxon>Bacteroidota</taxon>
        <taxon>Cytophagia</taxon>
        <taxon>Cytophagales</taxon>
        <taxon>Hymenobacteraceae</taxon>
        <taxon>Pontibacter</taxon>
    </lineage>
</organism>
<keyword evidence="5" id="KW-0998">Cell outer membrane</keyword>
<evidence type="ECO:0000256" key="1">
    <source>
        <dbReference type="ARBA" id="ARBA00004442"/>
    </source>
</evidence>
<dbReference type="Pfam" id="PF14322">
    <property type="entry name" value="SusD-like_3"/>
    <property type="match status" value="1"/>
</dbReference>
<evidence type="ECO:0000256" key="5">
    <source>
        <dbReference type="ARBA" id="ARBA00023237"/>
    </source>
</evidence>
<comment type="subcellular location">
    <subcellularLocation>
        <location evidence="1">Cell outer membrane</location>
    </subcellularLocation>
</comment>
<evidence type="ECO:0000313" key="9">
    <source>
        <dbReference type="Proteomes" id="UP000187181"/>
    </source>
</evidence>
<dbReference type="InterPro" id="IPR033985">
    <property type="entry name" value="SusD-like_N"/>
</dbReference>
<feature type="domain" description="SusD-like N-terminal" evidence="7">
    <location>
        <begin position="23"/>
        <end position="217"/>
    </location>
</feature>
<dbReference type="Gene3D" id="1.25.40.390">
    <property type="match status" value="1"/>
</dbReference>
<dbReference type="InterPro" id="IPR012944">
    <property type="entry name" value="SusD_RagB_dom"/>
</dbReference>
<gene>
    <name evidence="8" type="ORF">SAMN05444128_3573</name>
</gene>
<name>A0A1R3XSJ8_9BACT</name>
<keyword evidence="9" id="KW-1185">Reference proteome</keyword>
<evidence type="ECO:0000259" key="6">
    <source>
        <dbReference type="Pfam" id="PF07980"/>
    </source>
</evidence>
<dbReference type="InterPro" id="IPR011990">
    <property type="entry name" value="TPR-like_helical_dom_sf"/>
</dbReference>
<dbReference type="EMBL" id="FTPP01000004">
    <property type="protein sequence ID" value="SIT94443.1"/>
    <property type="molecule type" value="Genomic_DNA"/>
</dbReference>
<dbReference type="AlphaFoldDB" id="A0A1R3XSJ8"/>
<reference evidence="9" key="1">
    <citation type="submission" date="2017-01" db="EMBL/GenBank/DDBJ databases">
        <authorList>
            <person name="Varghese N."/>
            <person name="Submissions S."/>
        </authorList>
    </citation>
    <scope>NUCLEOTIDE SEQUENCE [LARGE SCALE GENOMIC DNA]</scope>
    <source>
        <strain evidence="9">LP100</strain>
    </source>
</reference>
<dbReference type="Pfam" id="PF07980">
    <property type="entry name" value="SusD_RagB"/>
    <property type="match status" value="1"/>
</dbReference>
<comment type="similarity">
    <text evidence="2">Belongs to the SusD family.</text>
</comment>
<evidence type="ECO:0000256" key="2">
    <source>
        <dbReference type="ARBA" id="ARBA00006275"/>
    </source>
</evidence>
<keyword evidence="3" id="KW-0732">Signal</keyword>
<accession>A0A1R3XSJ8</accession>